<feature type="transmembrane region" description="Helical" evidence="1">
    <location>
        <begin position="91"/>
        <end position="114"/>
    </location>
</feature>
<dbReference type="Proteomes" id="UP001153714">
    <property type="component" value="Chromosome 17"/>
</dbReference>
<keyword evidence="1" id="KW-0812">Transmembrane</keyword>
<keyword evidence="3" id="KW-1185">Reference proteome</keyword>
<feature type="transmembrane region" description="Helical" evidence="1">
    <location>
        <begin position="120"/>
        <end position="139"/>
    </location>
</feature>
<dbReference type="OrthoDB" id="433512at2759"/>
<protein>
    <submittedName>
        <fullName evidence="2">Uncharacterized protein</fullName>
    </submittedName>
</protein>
<name>A0A9N9WDH5_9NEOP</name>
<gene>
    <name evidence="2" type="ORF">DIATSA_LOCUS5352</name>
</gene>
<dbReference type="EMBL" id="OU893348">
    <property type="protein sequence ID" value="CAG9787478.1"/>
    <property type="molecule type" value="Genomic_DNA"/>
</dbReference>
<proteinExistence type="predicted"/>
<dbReference type="AlphaFoldDB" id="A0A9N9WDH5"/>
<keyword evidence="1" id="KW-1133">Transmembrane helix</keyword>
<evidence type="ECO:0000313" key="3">
    <source>
        <dbReference type="Proteomes" id="UP001153714"/>
    </source>
</evidence>
<keyword evidence="1" id="KW-0472">Membrane</keyword>
<sequence>MKEYITFLITELLKQQIENVHVCVEHLPSLDARCFPTVCVRARGGALRYVLSRNMTATMGDHVNNNASNNDTATNYEEALEKTGNGLYNTLLVSTCSLILLAIGMDLFGFSLVVTAACDLNLTVTQMGILTSLPFIGTIQIRNLE</sequence>
<evidence type="ECO:0000313" key="2">
    <source>
        <dbReference type="EMBL" id="CAG9787478.1"/>
    </source>
</evidence>
<evidence type="ECO:0000256" key="1">
    <source>
        <dbReference type="SAM" id="Phobius"/>
    </source>
</evidence>
<reference evidence="2" key="2">
    <citation type="submission" date="2022-10" db="EMBL/GenBank/DDBJ databases">
        <authorList>
            <consortium name="ENA_rothamsted_submissions"/>
            <consortium name="culmorum"/>
            <person name="King R."/>
        </authorList>
    </citation>
    <scope>NUCLEOTIDE SEQUENCE</scope>
</reference>
<reference evidence="2" key="1">
    <citation type="submission" date="2021-12" db="EMBL/GenBank/DDBJ databases">
        <authorList>
            <person name="King R."/>
        </authorList>
    </citation>
    <scope>NUCLEOTIDE SEQUENCE</scope>
</reference>
<organism evidence="2 3">
    <name type="scientific">Diatraea saccharalis</name>
    <name type="common">sugarcane borer</name>
    <dbReference type="NCBI Taxonomy" id="40085"/>
    <lineage>
        <taxon>Eukaryota</taxon>
        <taxon>Metazoa</taxon>
        <taxon>Ecdysozoa</taxon>
        <taxon>Arthropoda</taxon>
        <taxon>Hexapoda</taxon>
        <taxon>Insecta</taxon>
        <taxon>Pterygota</taxon>
        <taxon>Neoptera</taxon>
        <taxon>Endopterygota</taxon>
        <taxon>Lepidoptera</taxon>
        <taxon>Glossata</taxon>
        <taxon>Ditrysia</taxon>
        <taxon>Pyraloidea</taxon>
        <taxon>Crambidae</taxon>
        <taxon>Crambinae</taxon>
        <taxon>Diatraea</taxon>
    </lineage>
</organism>
<accession>A0A9N9WDH5</accession>